<evidence type="ECO:0000313" key="3">
    <source>
        <dbReference type="EMBL" id="KAF2856883.1"/>
    </source>
</evidence>
<evidence type="ECO:0000256" key="2">
    <source>
        <dbReference type="SAM" id="Phobius"/>
    </source>
</evidence>
<proteinExistence type="predicted"/>
<keyword evidence="2" id="KW-0472">Membrane</keyword>
<sequence>MSTDPTTICDTPAEETAPTILKVASNTAPRAHSTADTNESQDMAASTTQSISTAPPPGAETEPQTASKTEGIHEKVPLTEQDTYLLADAVIANMNHLQTTMEALRDHINTQLNEPEEKPLYQWEQYTDYDNIGLAISSLGLAVTALPPSHLPEIQASSYRCRARAYSTAISKLAIFILSHTNKRCTTCIDEIEASNLALERKQAAQTHITTQVSKILENCSRATTSIWQAFDHLEKYLQPIPSQEITSTVETAVRKTIASMLDNYKQNSIAEYNHRVATEPSANYSRMMVLLWFVVSIFCFYLAARDFLPATTSTFFTTGLQHTPPQTNHDIHHQTIHLLNRTHALTNLTTELYTLHLADLDTRFKALELVAESNGLRIDNLVDALGMPNAYGNYYASVQNGGVEGVRQRVEKLQEDVEGRLKSLQGEVGQMRKFVNRMDLRLTARVDKVIGWGR</sequence>
<reference evidence="3" key="1">
    <citation type="submission" date="2020-01" db="EMBL/GenBank/DDBJ databases">
        <authorList>
            <consortium name="DOE Joint Genome Institute"/>
            <person name="Haridas S."/>
            <person name="Albert R."/>
            <person name="Binder M."/>
            <person name="Bloem J."/>
            <person name="Labutti K."/>
            <person name="Salamov A."/>
            <person name="Andreopoulos B."/>
            <person name="Baker S.E."/>
            <person name="Barry K."/>
            <person name="Bills G."/>
            <person name="Bluhm B.H."/>
            <person name="Cannon C."/>
            <person name="Castanera R."/>
            <person name="Culley D.E."/>
            <person name="Daum C."/>
            <person name="Ezra D."/>
            <person name="Gonzalez J.B."/>
            <person name="Henrissat B."/>
            <person name="Kuo A."/>
            <person name="Liang C."/>
            <person name="Lipzen A."/>
            <person name="Lutzoni F."/>
            <person name="Magnuson J."/>
            <person name="Mondo S."/>
            <person name="Nolan M."/>
            <person name="Ohm R."/>
            <person name="Pangilinan J."/>
            <person name="Park H.-J."/>
            <person name="Ramirez L."/>
            <person name="Alfaro M."/>
            <person name="Sun H."/>
            <person name="Tritt A."/>
            <person name="Yoshinaga Y."/>
            <person name="Zwiers L.-H."/>
            <person name="Turgeon B.G."/>
            <person name="Goodwin S.B."/>
            <person name="Spatafora J.W."/>
            <person name="Crous P.W."/>
            <person name="Grigoriev I.V."/>
        </authorList>
    </citation>
    <scope>NUCLEOTIDE SEQUENCE</scope>
    <source>
        <strain evidence="3">IPT5</strain>
    </source>
</reference>
<feature type="region of interest" description="Disordered" evidence="1">
    <location>
        <begin position="1"/>
        <end position="76"/>
    </location>
</feature>
<dbReference type="EMBL" id="MU006288">
    <property type="protein sequence ID" value="KAF2856883.1"/>
    <property type="molecule type" value="Genomic_DNA"/>
</dbReference>
<keyword evidence="2" id="KW-1133">Transmembrane helix</keyword>
<gene>
    <name evidence="3" type="ORF">T440DRAFT_438011</name>
</gene>
<dbReference type="OrthoDB" id="3799619at2759"/>
<evidence type="ECO:0000313" key="4">
    <source>
        <dbReference type="Proteomes" id="UP000799423"/>
    </source>
</evidence>
<keyword evidence="2" id="KW-0812">Transmembrane</keyword>
<feature type="compositionally biased region" description="Polar residues" evidence="1">
    <location>
        <begin position="24"/>
        <end position="53"/>
    </location>
</feature>
<accession>A0A6A7BNA5</accession>
<keyword evidence="4" id="KW-1185">Reference proteome</keyword>
<name>A0A6A7BNA5_9PLEO</name>
<organism evidence="3 4">
    <name type="scientific">Plenodomus tracheiphilus IPT5</name>
    <dbReference type="NCBI Taxonomy" id="1408161"/>
    <lineage>
        <taxon>Eukaryota</taxon>
        <taxon>Fungi</taxon>
        <taxon>Dikarya</taxon>
        <taxon>Ascomycota</taxon>
        <taxon>Pezizomycotina</taxon>
        <taxon>Dothideomycetes</taxon>
        <taxon>Pleosporomycetidae</taxon>
        <taxon>Pleosporales</taxon>
        <taxon>Pleosporineae</taxon>
        <taxon>Leptosphaeriaceae</taxon>
        <taxon>Plenodomus</taxon>
    </lineage>
</organism>
<evidence type="ECO:0000256" key="1">
    <source>
        <dbReference type="SAM" id="MobiDB-lite"/>
    </source>
</evidence>
<dbReference type="AlphaFoldDB" id="A0A6A7BNA5"/>
<protein>
    <submittedName>
        <fullName evidence="3">Uncharacterized protein</fullName>
    </submittedName>
</protein>
<feature type="transmembrane region" description="Helical" evidence="2">
    <location>
        <begin position="285"/>
        <end position="305"/>
    </location>
</feature>
<dbReference type="Proteomes" id="UP000799423">
    <property type="component" value="Unassembled WGS sequence"/>
</dbReference>